<dbReference type="GO" id="GO:0005096">
    <property type="term" value="F:GTPase activator activity"/>
    <property type="evidence" value="ECO:0007669"/>
    <property type="project" value="InterPro"/>
</dbReference>
<dbReference type="STRING" id="1314776.A0A166IDJ5"/>
<proteinExistence type="predicted"/>
<dbReference type="PANTHER" id="PTHR12783:SF5">
    <property type="entry name" value="RALA-BINDING PROTEIN 1"/>
    <property type="match status" value="1"/>
</dbReference>
<gene>
    <name evidence="3" type="ORF">SISSUDRAFT_613164</name>
</gene>
<dbReference type="EMBL" id="KV428007">
    <property type="protein sequence ID" value="KZT43645.1"/>
    <property type="molecule type" value="Genomic_DNA"/>
</dbReference>
<dbReference type="InterPro" id="IPR008936">
    <property type="entry name" value="Rho_GTPase_activation_prot"/>
</dbReference>
<dbReference type="Gene3D" id="1.10.555.10">
    <property type="entry name" value="Rho GTPase activation protein"/>
    <property type="match status" value="1"/>
</dbReference>
<dbReference type="PROSITE" id="PS50238">
    <property type="entry name" value="RHOGAP"/>
    <property type="match status" value="1"/>
</dbReference>
<evidence type="ECO:0000313" key="3">
    <source>
        <dbReference type="EMBL" id="KZT43645.1"/>
    </source>
</evidence>
<dbReference type="OrthoDB" id="185175at2759"/>
<dbReference type="Pfam" id="PF00620">
    <property type="entry name" value="RhoGAP"/>
    <property type="match status" value="1"/>
</dbReference>
<feature type="domain" description="Rho-GAP" evidence="2">
    <location>
        <begin position="54"/>
        <end position="266"/>
    </location>
</feature>
<name>A0A166IDJ5_9AGAM</name>
<feature type="region of interest" description="Disordered" evidence="1">
    <location>
        <begin position="250"/>
        <end position="298"/>
    </location>
</feature>
<dbReference type="GO" id="GO:0007264">
    <property type="term" value="P:small GTPase-mediated signal transduction"/>
    <property type="evidence" value="ECO:0007669"/>
    <property type="project" value="InterPro"/>
</dbReference>
<dbReference type="SUPFAM" id="SSF48350">
    <property type="entry name" value="GTPase activation domain, GAP"/>
    <property type="match status" value="1"/>
</dbReference>
<organism evidence="3 4">
    <name type="scientific">Sistotremastrum suecicum HHB10207 ss-3</name>
    <dbReference type="NCBI Taxonomy" id="1314776"/>
    <lineage>
        <taxon>Eukaryota</taxon>
        <taxon>Fungi</taxon>
        <taxon>Dikarya</taxon>
        <taxon>Basidiomycota</taxon>
        <taxon>Agaricomycotina</taxon>
        <taxon>Agaricomycetes</taxon>
        <taxon>Sistotremastrales</taxon>
        <taxon>Sistotremastraceae</taxon>
        <taxon>Sistotremastrum</taxon>
    </lineage>
</organism>
<dbReference type="InterPro" id="IPR039767">
    <property type="entry name" value="RALBP1"/>
</dbReference>
<dbReference type="Proteomes" id="UP000076798">
    <property type="component" value="Unassembled WGS sequence"/>
</dbReference>
<feature type="compositionally biased region" description="Polar residues" evidence="1">
    <location>
        <begin position="460"/>
        <end position="495"/>
    </location>
</feature>
<feature type="region of interest" description="Disordered" evidence="1">
    <location>
        <begin position="423"/>
        <end position="442"/>
    </location>
</feature>
<dbReference type="InterPro" id="IPR000198">
    <property type="entry name" value="RhoGAP_dom"/>
</dbReference>
<feature type="compositionally biased region" description="Polar residues" evidence="1">
    <location>
        <begin position="275"/>
        <end position="287"/>
    </location>
</feature>
<dbReference type="GO" id="GO:0031267">
    <property type="term" value="F:small GTPase binding"/>
    <property type="evidence" value="ECO:0007669"/>
    <property type="project" value="InterPro"/>
</dbReference>
<evidence type="ECO:0000259" key="2">
    <source>
        <dbReference type="PROSITE" id="PS50238"/>
    </source>
</evidence>
<feature type="region of interest" description="Disordered" evidence="1">
    <location>
        <begin position="322"/>
        <end position="381"/>
    </location>
</feature>
<reference evidence="3 4" key="1">
    <citation type="journal article" date="2016" name="Mol. Biol. Evol.">
        <title>Comparative Genomics of Early-Diverging Mushroom-Forming Fungi Provides Insights into the Origins of Lignocellulose Decay Capabilities.</title>
        <authorList>
            <person name="Nagy L.G."/>
            <person name="Riley R."/>
            <person name="Tritt A."/>
            <person name="Adam C."/>
            <person name="Daum C."/>
            <person name="Floudas D."/>
            <person name="Sun H."/>
            <person name="Yadav J.S."/>
            <person name="Pangilinan J."/>
            <person name="Larsson K.H."/>
            <person name="Matsuura K."/>
            <person name="Barry K."/>
            <person name="Labutti K."/>
            <person name="Kuo R."/>
            <person name="Ohm R.A."/>
            <person name="Bhattacharya S.S."/>
            <person name="Shirouzu T."/>
            <person name="Yoshinaga Y."/>
            <person name="Martin F.M."/>
            <person name="Grigoriev I.V."/>
            <person name="Hibbett D.S."/>
        </authorList>
    </citation>
    <scope>NUCLEOTIDE SEQUENCE [LARGE SCALE GENOMIC DNA]</scope>
    <source>
        <strain evidence="3 4">HHB10207 ss-3</strain>
    </source>
</reference>
<dbReference type="PANTHER" id="PTHR12783">
    <property type="entry name" value="RALA BINDING PROTEIN 1 RALBP1"/>
    <property type="match status" value="1"/>
</dbReference>
<sequence length="669" mass="72359">MLHQFPSLGTVVREPIRMSGGIVFGRPLIECVRDTRYEGAVSSAQETGSFYVPSLLEDRMIPSLIFRCVKHLQLWGIEEEGVFRISGRASHIQKLKAEFDSGADYDLSECSPSELDPHAVASIFKTYFRELPETIRINPLSQSSSSLRRVVQRSPSGSTLSSHSLTPSNSNPDDLTLALSALIYRLPRENRDLLKTLTELITETASKSAINKMHLDNLLLIFCPTLGMKPALLRLLCQNEQIWMYTEPDQSNQTLHRAASSSSDAAHHDVEAQADSDNTLSESSSARSLHDSIQEDESSGEIVPAMLAEDVVPDSVSLLDEVLSESSHQSHESQVSSTYPLSTNSAGSPVHPTVREPVDAQSSESANLNIPPPSPSEGASVYHSEDHTLHVQIPDTTPPAVNLELESSRPVTLYLDPCTEIPSLPSSPISPISPPTPTLPKARLIDRSSFKKRLSFLQITPAENSNSSPHSPKTGSSQDDLKSPSSIHSGPSTPSGLHHALSFPFLRSSKTAPLSASPLASSPASEGRRLSRRSSLGMFFGKRNNSELEAIVDHSSLTSGARIGPLPPFLTLPLESPGLRIGFGIDENVAEDSHGYTDVPALPQEPTIIDQKQVHPQGSVSDVPSSTAHDLTLSVPQATSKAPRIALQTYSPLESNWAESVLSATHSHS</sequence>
<evidence type="ECO:0000256" key="1">
    <source>
        <dbReference type="SAM" id="MobiDB-lite"/>
    </source>
</evidence>
<protein>
    <recommendedName>
        <fullName evidence="2">Rho-GAP domain-containing protein</fullName>
    </recommendedName>
</protein>
<evidence type="ECO:0000313" key="4">
    <source>
        <dbReference type="Proteomes" id="UP000076798"/>
    </source>
</evidence>
<feature type="region of interest" description="Disordered" evidence="1">
    <location>
        <begin position="460"/>
        <end position="498"/>
    </location>
</feature>
<dbReference type="AlphaFoldDB" id="A0A166IDJ5"/>
<feature type="compositionally biased region" description="Polar residues" evidence="1">
    <location>
        <begin position="338"/>
        <end position="347"/>
    </location>
</feature>
<accession>A0A166IDJ5</accession>
<feature type="compositionally biased region" description="Low complexity" evidence="1">
    <location>
        <begin position="322"/>
        <end position="337"/>
    </location>
</feature>
<keyword evidence="4" id="KW-1185">Reference proteome</keyword>
<dbReference type="SMART" id="SM00324">
    <property type="entry name" value="RhoGAP"/>
    <property type="match status" value="1"/>
</dbReference>